<keyword evidence="2" id="KW-1185">Reference proteome</keyword>
<dbReference type="OMA" id="TAVAIWH"/>
<evidence type="ECO:0000313" key="1">
    <source>
        <dbReference type="EMBL" id="KUJ43868.1"/>
    </source>
</evidence>
<comment type="caution">
    <text evidence="1">The sequence shown here is derived from an EMBL/GenBank/DDBJ whole genome shotgun (WGS) entry which is preliminary data.</text>
</comment>
<organism evidence="1 2">
    <name type="scientific">Micromonospora maris</name>
    <dbReference type="NCBI Taxonomy" id="1003110"/>
    <lineage>
        <taxon>Bacteria</taxon>
        <taxon>Bacillati</taxon>
        <taxon>Actinomycetota</taxon>
        <taxon>Actinomycetes</taxon>
        <taxon>Micromonosporales</taxon>
        <taxon>Micromonosporaceae</taxon>
        <taxon>Micromonospora</taxon>
    </lineage>
</organism>
<reference evidence="1 2" key="1">
    <citation type="submission" date="2015-10" db="EMBL/GenBank/DDBJ databases">
        <authorList>
            <person name="Ju K.-S."/>
            <person name="Doroghazi J.R."/>
            <person name="Metcalf W.W."/>
        </authorList>
    </citation>
    <scope>NUCLEOTIDE SEQUENCE [LARGE SCALE GENOMIC DNA]</scope>
    <source>
        <strain evidence="1 2">NRRL B-24793</strain>
    </source>
</reference>
<dbReference type="Gene3D" id="3.40.630.30">
    <property type="match status" value="1"/>
</dbReference>
<gene>
    <name evidence="1" type="ORF">ADL17_11440</name>
</gene>
<sequence>MAGALMTGRLSVWLVPDRADRPSIMRRYAEFVVAQGLAHGTVDTTDDHTAVAIWHPRSTPPPAVRQRDLEPILGPHTARFALLHAYADTVHPFTAHHYLAHLAVAPGQHQAGVGRALLASHHRLLDATQLPAYAEVSTSRPRDGLLAACGYQPRSPILLQQGGPVVWRMWRPPTHPDQAETAGTGLPQRVRVHRTATPFRGRLLRAAPPGSR</sequence>
<proteinExistence type="predicted"/>
<name>A0A9X0LBD7_9ACTN</name>
<dbReference type="SUPFAM" id="SSF55729">
    <property type="entry name" value="Acyl-CoA N-acyltransferases (Nat)"/>
    <property type="match status" value="1"/>
</dbReference>
<dbReference type="AlphaFoldDB" id="A0A9X0LBD7"/>
<dbReference type="Proteomes" id="UP000053246">
    <property type="component" value="Unassembled WGS sequence"/>
</dbReference>
<accession>A0A9X0LBD7</accession>
<dbReference type="EMBL" id="LMWI01000002">
    <property type="protein sequence ID" value="KUJ43868.1"/>
    <property type="molecule type" value="Genomic_DNA"/>
</dbReference>
<protein>
    <submittedName>
        <fullName evidence="1">GCN5 family acetyltransferase</fullName>
    </submittedName>
</protein>
<dbReference type="InterPro" id="IPR016181">
    <property type="entry name" value="Acyl_CoA_acyltransferase"/>
</dbReference>
<evidence type="ECO:0000313" key="2">
    <source>
        <dbReference type="Proteomes" id="UP000053246"/>
    </source>
</evidence>